<gene>
    <name evidence="1" type="ORF">HINF_LOCUS36206</name>
    <name evidence="2" type="ORF">HINF_LOCUS43510</name>
</gene>
<proteinExistence type="predicted"/>
<organism evidence="1">
    <name type="scientific">Hexamita inflata</name>
    <dbReference type="NCBI Taxonomy" id="28002"/>
    <lineage>
        <taxon>Eukaryota</taxon>
        <taxon>Metamonada</taxon>
        <taxon>Diplomonadida</taxon>
        <taxon>Hexamitidae</taxon>
        <taxon>Hexamitinae</taxon>
        <taxon>Hexamita</taxon>
    </lineage>
</organism>
<reference evidence="2 3" key="2">
    <citation type="submission" date="2024-07" db="EMBL/GenBank/DDBJ databases">
        <authorList>
            <person name="Akdeniz Z."/>
        </authorList>
    </citation>
    <scope>NUCLEOTIDE SEQUENCE [LARGE SCALE GENOMIC DNA]</scope>
</reference>
<dbReference type="EMBL" id="CAXDID020000181">
    <property type="protein sequence ID" value="CAL6049656.1"/>
    <property type="molecule type" value="Genomic_DNA"/>
</dbReference>
<evidence type="ECO:0000313" key="2">
    <source>
        <dbReference type="EMBL" id="CAL6049656.1"/>
    </source>
</evidence>
<evidence type="ECO:0000313" key="1">
    <source>
        <dbReference type="EMBL" id="CAI9948561.1"/>
    </source>
</evidence>
<accession>A0AA86Q0X2</accession>
<protein>
    <submittedName>
        <fullName evidence="2">Hypothetical_protein</fullName>
    </submittedName>
</protein>
<dbReference type="EMBL" id="CATOUU010000789">
    <property type="protein sequence ID" value="CAI9948561.1"/>
    <property type="molecule type" value="Genomic_DNA"/>
</dbReference>
<dbReference type="AlphaFoldDB" id="A0AA86Q0X2"/>
<sequence>MNKLTDPSHEFTKLSTIISDDIPKQNWAVILSLLIQTLKYRRKTRILYCNVVVHIVSACETFRKTMYDFLSFTPCDCRYFIKLETQYQKKHKLFLVRQQKTQTKLNLVIQHAKCSIK</sequence>
<comment type="caution">
    <text evidence="1">The sequence shown here is derived from an EMBL/GenBank/DDBJ whole genome shotgun (WGS) entry which is preliminary data.</text>
</comment>
<keyword evidence="3" id="KW-1185">Reference proteome</keyword>
<reference evidence="1" key="1">
    <citation type="submission" date="2023-06" db="EMBL/GenBank/DDBJ databases">
        <authorList>
            <person name="Kurt Z."/>
        </authorList>
    </citation>
    <scope>NUCLEOTIDE SEQUENCE</scope>
</reference>
<dbReference type="Proteomes" id="UP001642409">
    <property type="component" value="Unassembled WGS sequence"/>
</dbReference>
<evidence type="ECO:0000313" key="3">
    <source>
        <dbReference type="Proteomes" id="UP001642409"/>
    </source>
</evidence>
<name>A0AA86Q0X2_9EUKA</name>